<comment type="caution">
    <text evidence="1">The sequence shown here is derived from an EMBL/GenBank/DDBJ whole genome shotgun (WGS) entry which is preliminary data.</text>
</comment>
<protein>
    <recommendedName>
        <fullName evidence="3">Signal transduction histidine kinase dimerisation/phosphoacceptor domain-containing protein</fullName>
    </recommendedName>
</protein>
<evidence type="ECO:0000313" key="2">
    <source>
        <dbReference type="Proteomes" id="UP001196870"/>
    </source>
</evidence>
<accession>A0ABS5EYF5</accession>
<name>A0ABS5EYF5_9PROT</name>
<dbReference type="Gene3D" id="1.10.287.130">
    <property type="match status" value="1"/>
</dbReference>
<evidence type="ECO:0008006" key="3">
    <source>
        <dbReference type="Google" id="ProtNLM"/>
    </source>
</evidence>
<sequence length="173" mass="18365">MTEDARAERQRMLAALAPKVQHDANNMFTVTVATLDLMRRGLAETDPAMKRITRIEEATRRLEALLRGYLTVARQEVGAPARGDIALLLQRLAPMLRLALGRVTLDLDAPEKGVDAEFDGAALTAALLAMATDAAATLPAGSRIALALRTEPGAVVLTAEGAPAPLSLRFSAV</sequence>
<reference evidence="2" key="1">
    <citation type="journal article" date="2021" name="Syst. Appl. Microbiol.">
        <title>Roseomonas hellenica sp. nov., isolated from roots of wild-growing Alkanna tinctoria.</title>
        <authorList>
            <person name="Rat A."/>
            <person name="Naranjo H.D."/>
            <person name="Lebbe L."/>
            <person name="Cnockaert M."/>
            <person name="Krigas N."/>
            <person name="Grigoriadou K."/>
            <person name="Maloupa E."/>
            <person name="Willems A."/>
        </authorList>
    </citation>
    <scope>NUCLEOTIDE SEQUENCE [LARGE SCALE GENOMIC DNA]</scope>
    <source>
        <strain evidence="2">LMG 31523</strain>
    </source>
</reference>
<dbReference type="EMBL" id="JAAGBB010000014">
    <property type="protein sequence ID" value="MBR0665322.1"/>
    <property type="molecule type" value="Genomic_DNA"/>
</dbReference>
<keyword evidence="2" id="KW-1185">Reference proteome</keyword>
<dbReference type="RefSeq" id="WP_211852992.1">
    <property type="nucleotide sequence ID" value="NZ_JAAGBB010000014.1"/>
</dbReference>
<evidence type="ECO:0000313" key="1">
    <source>
        <dbReference type="EMBL" id="MBR0665322.1"/>
    </source>
</evidence>
<gene>
    <name evidence="1" type="ORF">GXW71_13240</name>
</gene>
<organism evidence="1 2">
    <name type="scientific">Plastoroseomonas hellenica</name>
    <dbReference type="NCBI Taxonomy" id="2687306"/>
    <lineage>
        <taxon>Bacteria</taxon>
        <taxon>Pseudomonadati</taxon>
        <taxon>Pseudomonadota</taxon>
        <taxon>Alphaproteobacteria</taxon>
        <taxon>Acetobacterales</taxon>
        <taxon>Acetobacteraceae</taxon>
        <taxon>Plastoroseomonas</taxon>
    </lineage>
</organism>
<dbReference type="Proteomes" id="UP001196870">
    <property type="component" value="Unassembled WGS sequence"/>
</dbReference>
<proteinExistence type="predicted"/>